<reference evidence="8 9" key="1">
    <citation type="journal article" date="2018" name="Gigascience">
        <title>Genomes of trombidid mites reveal novel predicted allergens and laterally-transferred genes associated with secondary metabolism.</title>
        <authorList>
            <person name="Dong X."/>
            <person name="Chaisiri K."/>
            <person name="Xia D."/>
            <person name="Armstrong S.D."/>
            <person name="Fang Y."/>
            <person name="Donnelly M.J."/>
            <person name="Kadowaki T."/>
            <person name="McGarry J.W."/>
            <person name="Darby A.C."/>
            <person name="Makepeace B.L."/>
        </authorList>
    </citation>
    <scope>NUCLEOTIDE SEQUENCE [LARGE SCALE GENOMIC DNA]</scope>
    <source>
        <strain evidence="8">UoL-UT</strain>
    </source>
</reference>
<keyword evidence="4" id="KW-0804">Transcription</keyword>
<dbReference type="AlphaFoldDB" id="A0A443SIP9"/>
<evidence type="ECO:0000256" key="2">
    <source>
        <dbReference type="ARBA" id="ARBA00023125"/>
    </source>
</evidence>
<evidence type="ECO:0000256" key="6">
    <source>
        <dbReference type="SAM" id="MobiDB-lite"/>
    </source>
</evidence>
<dbReference type="InterPro" id="IPR047167">
    <property type="entry name" value="NFE2-like"/>
</dbReference>
<accession>A0A443SIP9</accession>
<dbReference type="VEuPathDB" id="VectorBase:LDEU004643"/>
<evidence type="ECO:0000256" key="1">
    <source>
        <dbReference type="ARBA" id="ARBA00023015"/>
    </source>
</evidence>
<dbReference type="GO" id="GO:0000981">
    <property type="term" value="F:DNA-binding transcription factor activity, RNA polymerase II-specific"/>
    <property type="evidence" value="ECO:0007669"/>
    <property type="project" value="TreeGrafter"/>
</dbReference>
<keyword evidence="3" id="KW-0010">Activator</keyword>
<dbReference type="GO" id="GO:0000978">
    <property type="term" value="F:RNA polymerase II cis-regulatory region sequence-specific DNA binding"/>
    <property type="evidence" value="ECO:0007669"/>
    <property type="project" value="InterPro"/>
</dbReference>
<keyword evidence="5" id="KW-0539">Nucleus</keyword>
<sequence length="472" mass="52379">MHGFQVNSGQYYTHASTPSDEMHDVYTASSGSSSNSFGAAVAVSMATLSNGSDPVPEIGAVATAYEPEMHDLGYANTSSIITANGSFVSNEMQNSSADYCLSDFLSDEDFQLMEAANVTMIPQSQYYNGITHQKQNATEDRLDASSDSAVSSMSSDRVASVSDVEWIDTCSETSSHHGDPGYHFEYNCRADYTSVAHSDITSPQKKYKLFGKKNESKEVHSASQQNCEQQYYEHGAIAASVDYNYSYDLGGGASYSYTNINSVGEYSDQSFLPSTMHNHTYHMPIAEDNTDTRQNLKLVSQNKKTKTSVASSVNSISSDFSDDEDDEDSDRIASRDEKRARALKIPISNQDIINLPIDEFNERMAKYELNEAQLSLIRDIRRRGKNKVAAQNCRKRKMDQILGLQGEVESLYDKKAALKAQQQQLIALRDMVRGKYNRLYNLILESSSNNSSQTVCAFDCSNDYSQISVQLK</sequence>
<comment type="caution">
    <text evidence="8">The sequence shown here is derived from an EMBL/GenBank/DDBJ whole genome shotgun (WGS) entry which is preliminary data.</text>
</comment>
<feature type="compositionally biased region" description="Low complexity" evidence="6">
    <location>
        <begin position="308"/>
        <end position="319"/>
    </location>
</feature>
<evidence type="ECO:0000259" key="7">
    <source>
        <dbReference type="PROSITE" id="PS50217"/>
    </source>
</evidence>
<keyword evidence="9" id="KW-1185">Reference proteome</keyword>
<proteinExistence type="predicted"/>
<dbReference type="PROSITE" id="PS50217">
    <property type="entry name" value="BZIP"/>
    <property type="match status" value="1"/>
</dbReference>
<keyword evidence="2" id="KW-0238">DNA-binding</keyword>
<dbReference type="SUPFAM" id="SSF47454">
    <property type="entry name" value="A DNA-binding domain in eukaryotic transcription factors"/>
    <property type="match status" value="1"/>
</dbReference>
<protein>
    <submittedName>
        <fullName evidence="8">Nuclear factor erythroid 2-related factor 1-like protein</fullName>
    </submittedName>
</protein>
<dbReference type="PROSITE" id="PS00036">
    <property type="entry name" value="BZIP_BASIC"/>
    <property type="match status" value="1"/>
</dbReference>
<evidence type="ECO:0000256" key="3">
    <source>
        <dbReference type="ARBA" id="ARBA00023159"/>
    </source>
</evidence>
<dbReference type="PANTHER" id="PTHR24411:SF55">
    <property type="entry name" value="SEGMENTATION PROTEIN CAP'N'COLLAR"/>
    <property type="match status" value="1"/>
</dbReference>
<dbReference type="PANTHER" id="PTHR24411">
    <property type="entry name" value="NUCLEAR FACTOR ERYTHROID 2-RELATED FACTOR"/>
    <property type="match status" value="1"/>
</dbReference>
<feature type="domain" description="BZIP" evidence="7">
    <location>
        <begin position="376"/>
        <end position="439"/>
    </location>
</feature>
<dbReference type="InterPro" id="IPR004827">
    <property type="entry name" value="bZIP"/>
</dbReference>
<dbReference type="Gene3D" id="1.10.880.10">
    <property type="entry name" value="Transcription factor, Skn-1-like, DNA-binding domain"/>
    <property type="match status" value="1"/>
</dbReference>
<dbReference type="CDD" id="cd14698">
    <property type="entry name" value="bZIP_CNC"/>
    <property type="match status" value="1"/>
</dbReference>
<evidence type="ECO:0000256" key="4">
    <source>
        <dbReference type="ARBA" id="ARBA00023163"/>
    </source>
</evidence>
<dbReference type="STRING" id="299467.A0A443SIP9"/>
<gene>
    <name evidence="8" type="ORF">B4U80_08432</name>
</gene>
<keyword evidence="1" id="KW-0805">Transcription regulation</keyword>
<feature type="compositionally biased region" description="Acidic residues" evidence="6">
    <location>
        <begin position="320"/>
        <end position="329"/>
    </location>
</feature>
<dbReference type="InterPro" id="IPR008917">
    <property type="entry name" value="TF_DNA-bd_sf"/>
</dbReference>
<dbReference type="EMBL" id="NCKV01002044">
    <property type="protein sequence ID" value="RWS27397.1"/>
    <property type="molecule type" value="Genomic_DNA"/>
</dbReference>
<dbReference type="Proteomes" id="UP000288716">
    <property type="component" value="Unassembled WGS sequence"/>
</dbReference>
<organism evidence="8 9">
    <name type="scientific">Leptotrombidium deliense</name>
    <dbReference type="NCBI Taxonomy" id="299467"/>
    <lineage>
        <taxon>Eukaryota</taxon>
        <taxon>Metazoa</taxon>
        <taxon>Ecdysozoa</taxon>
        <taxon>Arthropoda</taxon>
        <taxon>Chelicerata</taxon>
        <taxon>Arachnida</taxon>
        <taxon>Acari</taxon>
        <taxon>Acariformes</taxon>
        <taxon>Trombidiformes</taxon>
        <taxon>Prostigmata</taxon>
        <taxon>Anystina</taxon>
        <taxon>Parasitengona</taxon>
        <taxon>Trombiculoidea</taxon>
        <taxon>Trombiculidae</taxon>
        <taxon>Leptotrombidium</taxon>
    </lineage>
</organism>
<dbReference type="Pfam" id="PF03131">
    <property type="entry name" value="bZIP_Maf"/>
    <property type="match status" value="1"/>
</dbReference>
<dbReference type="SMART" id="SM00338">
    <property type="entry name" value="BRLZ"/>
    <property type="match status" value="1"/>
</dbReference>
<dbReference type="OrthoDB" id="7458135at2759"/>
<evidence type="ECO:0000256" key="5">
    <source>
        <dbReference type="ARBA" id="ARBA00023242"/>
    </source>
</evidence>
<evidence type="ECO:0000313" key="8">
    <source>
        <dbReference type="EMBL" id="RWS27397.1"/>
    </source>
</evidence>
<feature type="region of interest" description="Disordered" evidence="6">
    <location>
        <begin position="300"/>
        <end position="337"/>
    </location>
</feature>
<dbReference type="GO" id="GO:0005634">
    <property type="term" value="C:nucleus"/>
    <property type="evidence" value="ECO:0007669"/>
    <property type="project" value="TreeGrafter"/>
</dbReference>
<dbReference type="FunFam" id="1.10.880.10:FF:000004">
    <property type="entry name" value="Nuclear factor, erythroid 2"/>
    <property type="match status" value="1"/>
</dbReference>
<evidence type="ECO:0000313" key="9">
    <source>
        <dbReference type="Proteomes" id="UP000288716"/>
    </source>
</evidence>
<name>A0A443SIP9_9ACAR</name>
<dbReference type="InterPro" id="IPR004826">
    <property type="entry name" value="bZIP_Maf"/>
</dbReference>